<feature type="domain" description="Bacterial sugar transferase" evidence="3">
    <location>
        <begin position="2"/>
        <end position="173"/>
    </location>
</feature>
<dbReference type="GO" id="GO:0000271">
    <property type="term" value="P:polysaccharide biosynthetic process"/>
    <property type="evidence" value="ECO:0007669"/>
    <property type="project" value="UniProtKB-KW"/>
</dbReference>
<evidence type="ECO:0000256" key="1">
    <source>
        <dbReference type="ARBA" id="ARBA00006464"/>
    </source>
</evidence>
<dbReference type="AlphaFoldDB" id="A0A316C257"/>
<proteinExistence type="inferred from homology"/>
<organism evidence="4 5">
    <name type="scientific">Pseudaminobacter salicylatoxidans</name>
    <dbReference type="NCBI Taxonomy" id="93369"/>
    <lineage>
        <taxon>Bacteria</taxon>
        <taxon>Pseudomonadati</taxon>
        <taxon>Pseudomonadota</taxon>
        <taxon>Alphaproteobacteria</taxon>
        <taxon>Hyphomicrobiales</taxon>
        <taxon>Phyllobacteriaceae</taxon>
        <taxon>Pseudaminobacter</taxon>
    </lineage>
</organism>
<dbReference type="GO" id="GO:0016780">
    <property type="term" value="F:phosphotransferase activity, for other substituted phosphate groups"/>
    <property type="evidence" value="ECO:0007669"/>
    <property type="project" value="TreeGrafter"/>
</dbReference>
<gene>
    <name evidence="4" type="ORF">C7441_110149</name>
</gene>
<comment type="caution">
    <text evidence="4">The sequence shown here is derived from an EMBL/GenBank/DDBJ whole genome shotgun (WGS) entry which is preliminary data.</text>
</comment>
<dbReference type="Pfam" id="PF02397">
    <property type="entry name" value="Bac_transf"/>
    <property type="match status" value="1"/>
</dbReference>
<dbReference type="PANTHER" id="PTHR30576">
    <property type="entry name" value="COLANIC BIOSYNTHESIS UDP-GLUCOSE LIPID CARRIER TRANSFERASE"/>
    <property type="match status" value="1"/>
</dbReference>
<evidence type="ECO:0000256" key="2">
    <source>
        <dbReference type="ARBA" id="ARBA00023169"/>
    </source>
</evidence>
<dbReference type="RefSeq" id="WP_109613575.1">
    <property type="nucleotide sequence ID" value="NZ_QGGG01000010.1"/>
</dbReference>
<accession>A0A316C257</accession>
<dbReference type="EMBL" id="QGGG01000010">
    <property type="protein sequence ID" value="PWJ81614.1"/>
    <property type="molecule type" value="Genomic_DNA"/>
</dbReference>
<dbReference type="STRING" id="1192868.GCA_000304395_03439"/>
<dbReference type="OrthoDB" id="9808602at2"/>
<dbReference type="PANTHER" id="PTHR30576:SF10">
    <property type="entry name" value="SLL5057 PROTEIN"/>
    <property type="match status" value="1"/>
</dbReference>
<dbReference type="Proteomes" id="UP000245396">
    <property type="component" value="Unassembled WGS sequence"/>
</dbReference>
<evidence type="ECO:0000313" key="4">
    <source>
        <dbReference type="EMBL" id="PWJ81614.1"/>
    </source>
</evidence>
<comment type="similarity">
    <text evidence="1">Belongs to the bacterial sugar transferase family.</text>
</comment>
<keyword evidence="2" id="KW-0270">Exopolysaccharide synthesis</keyword>
<dbReference type="InterPro" id="IPR003362">
    <property type="entry name" value="Bact_transf"/>
</dbReference>
<reference evidence="4 5" key="1">
    <citation type="submission" date="2018-05" db="EMBL/GenBank/DDBJ databases">
        <title>Genomic Encyclopedia of Type Strains, Phase IV (KMG-IV): sequencing the most valuable type-strain genomes for metagenomic binning, comparative biology and taxonomic classification.</title>
        <authorList>
            <person name="Goeker M."/>
        </authorList>
    </citation>
    <scope>NUCLEOTIDE SEQUENCE [LARGE SCALE GENOMIC DNA]</scope>
    <source>
        <strain evidence="4 5">DSM 6986</strain>
    </source>
</reference>
<evidence type="ECO:0000313" key="5">
    <source>
        <dbReference type="Proteomes" id="UP000245396"/>
    </source>
</evidence>
<dbReference type="PROSITE" id="PS51257">
    <property type="entry name" value="PROKAR_LIPOPROTEIN"/>
    <property type="match status" value="1"/>
</dbReference>
<keyword evidence="5" id="KW-1185">Reference proteome</keyword>
<protein>
    <submittedName>
        <fullName evidence="4">O-antigen biosynthesis protein WbqP</fullName>
    </submittedName>
</protein>
<sequence>MKRSFDLVVAVIGLVVASPIIAGCVIAIRLTSPGPAIFRQTRVGRYERSFVCLKLRTMHRDTRNLPSHEMGASAITPLGKHLRRLKLDELPQLLNILRGEMSFVGPRPCLPSQTRLIEARRGYGLERLRPGITGVAQVAGVDMSDPVRLAALDATYLQDMSLKTDINLILATAFGAGRGDRVRSDNTR</sequence>
<evidence type="ECO:0000259" key="3">
    <source>
        <dbReference type="Pfam" id="PF02397"/>
    </source>
</evidence>
<name>A0A316C257_PSESE</name>